<proteinExistence type="predicted"/>
<evidence type="ECO:0000259" key="3">
    <source>
        <dbReference type="Pfam" id="PF08501"/>
    </source>
</evidence>
<protein>
    <submittedName>
        <fullName evidence="5">Shikimate dehydrogenase</fullName>
    </submittedName>
</protein>
<evidence type="ECO:0000256" key="1">
    <source>
        <dbReference type="ARBA" id="ARBA00004871"/>
    </source>
</evidence>
<dbReference type="NCBIfam" id="NF001311">
    <property type="entry name" value="PRK00258.1-3"/>
    <property type="match status" value="1"/>
</dbReference>
<dbReference type="RefSeq" id="WP_344308046.1">
    <property type="nucleotide sequence ID" value="NZ_BAAANY010000005.1"/>
</dbReference>
<dbReference type="PANTHER" id="PTHR21089:SF1">
    <property type="entry name" value="BIFUNCTIONAL 3-DEHYDROQUINATE DEHYDRATASE_SHIKIMATE DEHYDROGENASE, CHLOROPLASTIC"/>
    <property type="match status" value="1"/>
</dbReference>
<gene>
    <name evidence="5" type="ORF">GCM10009765_12990</name>
</gene>
<dbReference type="PANTHER" id="PTHR21089">
    <property type="entry name" value="SHIKIMATE DEHYDROGENASE"/>
    <property type="match status" value="1"/>
</dbReference>
<keyword evidence="2" id="KW-0028">Amino-acid biosynthesis</keyword>
<dbReference type="SUPFAM" id="SSF53223">
    <property type="entry name" value="Aminoacid dehydrogenase-like, N-terminal domain"/>
    <property type="match status" value="1"/>
</dbReference>
<dbReference type="InterPro" id="IPR041121">
    <property type="entry name" value="SDH_C"/>
</dbReference>
<dbReference type="InterPro" id="IPR022893">
    <property type="entry name" value="Shikimate_DH_fam"/>
</dbReference>
<name>A0ABN2G3M9_9ACTN</name>
<dbReference type="Pfam" id="PF08501">
    <property type="entry name" value="Shikimate_dh_N"/>
    <property type="match status" value="1"/>
</dbReference>
<dbReference type="Pfam" id="PF18317">
    <property type="entry name" value="SDH_C"/>
    <property type="match status" value="1"/>
</dbReference>
<dbReference type="EMBL" id="BAAANY010000005">
    <property type="protein sequence ID" value="GAA1664817.1"/>
    <property type="molecule type" value="Genomic_DNA"/>
</dbReference>
<dbReference type="InterPro" id="IPR036291">
    <property type="entry name" value="NAD(P)-bd_dom_sf"/>
</dbReference>
<feature type="domain" description="SDH C-terminal" evidence="4">
    <location>
        <begin position="235"/>
        <end position="265"/>
    </location>
</feature>
<comment type="caution">
    <text evidence="5">The sequence shown here is derived from an EMBL/GenBank/DDBJ whole genome shotgun (WGS) entry which is preliminary data.</text>
</comment>
<keyword evidence="6" id="KW-1185">Reference proteome</keyword>
<dbReference type="InterPro" id="IPR046346">
    <property type="entry name" value="Aminoacid_DH-like_N_sf"/>
</dbReference>
<organism evidence="5 6">
    <name type="scientific">Fodinicola feengrottensis</name>
    <dbReference type="NCBI Taxonomy" id="435914"/>
    <lineage>
        <taxon>Bacteria</taxon>
        <taxon>Bacillati</taxon>
        <taxon>Actinomycetota</taxon>
        <taxon>Actinomycetes</taxon>
        <taxon>Mycobacteriales</taxon>
        <taxon>Fodinicola</taxon>
    </lineage>
</organism>
<keyword evidence="2" id="KW-0057">Aromatic amino acid biosynthesis</keyword>
<dbReference type="SUPFAM" id="SSF51735">
    <property type="entry name" value="NAD(P)-binding Rossmann-fold domains"/>
    <property type="match status" value="1"/>
</dbReference>
<evidence type="ECO:0000256" key="2">
    <source>
        <dbReference type="ARBA" id="ARBA00023141"/>
    </source>
</evidence>
<evidence type="ECO:0000313" key="6">
    <source>
        <dbReference type="Proteomes" id="UP001500618"/>
    </source>
</evidence>
<sequence>MSWRCAVFGSPVRHSLSPVLHNAAYQALGLAGWHYDRVECDEAGLAPLLAGLGPEWAGLSLTMPLKREGLRLATAVSERAAAVGAANTLVPRDGGWYADNTDVAGIIDAVREVADRPFASAAVLGAGGTAQAAVAALPALGCTSVGVYVRDLARAMDVTRTAERVGVMLDVRPWASLPDGLAADLVVCTVPKSAAPALAEVAVAPGGVVMDVLYEPWPTPFALAAQKTGSVVLSGLDLLLHQAVHQVTLMTGHPGPLAAMRAALQSR</sequence>
<evidence type="ECO:0000313" key="5">
    <source>
        <dbReference type="EMBL" id="GAA1664817.1"/>
    </source>
</evidence>
<dbReference type="InterPro" id="IPR013708">
    <property type="entry name" value="Shikimate_DH-bd_N"/>
</dbReference>
<evidence type="ECO:0000259" key="4">
    <source>
        <dbReference type="Pfam" id="PF18317"/>
    </source>
</evidence>
<dbReference type="Gene3D" id="3.40.50.10860">
    <property type="entry name" value="Leucine Dehydrogenase, chain A, domain 1"/>
    <property type="match status" value="1"/>
</dbReference>
<comment type="pathway">
    <text evidence="1">Metabolic intermediate biosynthesis; chorismate biosynthesis; chorismate from D-erythrose 4-phosphate and phosphoenolpyruvate: step 4/7.</text>
</comment>
<reference evidence="5 6" key="1">
    <citation type="journal article" date="2019" name="Int. J. Syst. Evol. Microbiol.">
        <title>The Global Catalogue of Microorganisms (GCM) 10K type strain sequencing project: providing services to taxonomists for standard genome sequencing and annotation.</title>
        <authorList>
            <consortium name="The Broad Institute Genomics Platform"/>
            <consortium name="The Broad Institute Genome Sequencing Center for Infectious Disease"/>
            <person name="Wu L."/>
            <person name="Ma J."/>
        </authorList>
    </citation>
    <scope>NUCLEOTIDE SEQUENCE [LARGE SCALE GENOMIC DNA]</scope>
    <source>
        <strain evidence="5 6">JCM 14718</strain>
    </source>
</reference>
<dbReference type="Proteomes" id="UP001500618">
    <property type="component" value="Unassembled WGS sequence"/>
</dbReference>
<accession>A0ABN2G3M9</accession>
<dbReference type="CDD" id="cd01065">
    <property type="entry name" value="NAD_bind_Shikimate_DH"/>
    <property type="match status" value="1"/>
</dbReference>
<feature type="domain" description="Shikimate dehydrogenase substrate binding N-terminal" evidence="3">
    <location>
        <begin position="7"/>
        <end position="89"/>
    </location>
</feature>
<dbReference type="Gene3D" id="3.40.50.720">
    <property type="entry name" value="NAD(P)-binding Rossmann-like Domain"/>
    <property type="match status" value="1"/>
</dbReference>